<dbReference type="Pfam" id="PF14258">
    <property type="entry name" value="DUF4350"/>
    <property type="match status" value="1"/>
</dbReference>
<feature type="domain" description="DUF4350" evidence="2">
    <location>
        <begin position="97"/>
        <end position="237"/>
    </location>
</feature>
<organism evidence="3 4">
    <name type="scientific">Tsuneonella flava</name>
    <dbReference type="NCBI Taxonomy" id="2055955"/>
    <lineage>
        <taxon>Bacteria</taxon>
        <taxon>Pseudomonadati</taxon>
        <taxon>Pseudomonadota</taxon>
        <taxon>Alphaproteobacteria</taxon>
        <taxon>Sphingomonadales</taxon>
        <taxon>Erythrobacteraceae</taxon>
        <taxon>Tsuneonella</taxon>
    </lineage>
</organism>
<dbReference type="Proteomes" id="UP000663637">
    <property type="component" value="Chromosome"/>
</dbReference>
<dbReference type="RefSeq" id="WP_205440728.1">
    <property type="nucleotide sequence ID" value="NZ_CP061510.1"/>
</dbReference>
<name>A0ABX7K5T2_9SPHN</name>
<accession>A0ABX7K5T2</accession>
<evidence type="ECO:0000313" key="3">
    <source>
        <dbReference type="EMBL" id="QSB43307.1"/>
    </source>
</evidence>
<evidence type="ECO:0000313" key="4">
    <source>
        <dbReference type="Proteomes" id="UP000663637"/>
    </source>
</evidence>
<evidence type="ECO:0000259" key="2">
    <source>
        <dbReference type="Pfam" id="PF14258"/>
    </source>
</evidence>
<sequence>MNLFVIRNRRRFYIGLALLIAALAGFAVLAWPARDRPPVALYSSLPIYWNESASVTDLLDSKQPPPWPRTALERDWALAPLDTLAGADSGAAGENGSLASYKRLLLAQPRALAPAENVALDDWVRRGGHLLLFADPFLTGDTHFAIGDKRRPQDVALLSPILSRWGLELRYDMDQPQGERRVAVAGSELPINQAGQFVLAPTDRKAPATCTLSAQGIVADCAIGEGRALIVADAALFEPQHVTDGAELLRDLARRAFND</sequence>
<reference evidence="3 4" key="1">
    <citation type="submission" date="2020-09" db="EMBL/GenBank/DDBJ databases">
        <title>Complete genome sequence of altererythrobacter flavus SS-21NJ, isolated from Dongying oil sludge in Shandong province.</title>
        <authorList>
            <person name="Sun S."/>
            <person name="Zhang Z."/>
        </authorList>
    </citation>
    <scope>NUCLEOTIDE SEQUENCE [LARGE SCALE GENOMIC DNA]</scope>
    <source>
        <strain evidence="3 4">SS-21NJ</strain>
    </source>
</reference>
<dbReference type="EMBL" id="CP061510">
    <property type="protein sequence ID" value="QSB43307.1"/>
    <property type="molecule type" value="Genomic_DNA"/>
</dbReference>
<dbReference type="InterPro" id="IPR029062">
    <property type="entry name" value="Class_I_gatase-like"/>
</dbReference>
<keyword evidence="1" id="KW-0812">Transmembrane</keyword>
<keyword evidence="4" id="KW-1185">Reference proteome</keyword>
<protein>
    <submittedName>
        <fullName evidence="3">ABC transporter</fullName>
    </submittedName>
</protein>
<keyword evidence="1" id="KW-1133">Transmembrane helix</keyword>
<keyword evidence="1" id="KW-0472">Membrane</keyword>
<dbReference type="Gene3D" id="3.40.50.880">
    <property type="match status" value="1"/>
</dbReference>
<proteinExistence type="predicted"/>
<feature type="transmembrane region" description="Helical" evidence="1">
    <location>
        <begin position="12"/>
        <end position="33"/>
    </location>
</feature>
<dbReference type="InterPro" id="IPR025646">
    <property type="entry name" value="DUF4350"/>
</dbReference>
<gene>
    <name evidence="3" type="ORF">IDJ81_07715</name>
</gene>
<evidence type="ECO:0000256" key="1">
    <source>
        <dbReference type="SAM" id="Phobius"/>
    </source>
</evidence>